<evidence type="ECO:0000313" key="4">
    <source>
        <dbReference type="Proteomes" id="UP000002051"/>
    </source>
</evidence>
<keyword evidence="1 2" id="KW-0812">Transmembrane</keyword>
<proteinExistence type="predicted"/>
<name>G7K3Q8_MEDTR</name>
<keyword evidence="1" id="KW-1133">Transmembrane helix</keyword>
<protein>
    <submittedName>
        <fullName evidence="2">Transmembrane protein, putative</fullName>
    </submittedName>
</protein>
<reference evidence="3" key="3">
    <citation type="submission" date="2015-04" db="UniProtKB">
        <authorList>
            <consortium name="EnsemblPlants"/>
        </authorList>
    </citation>
    <scope>IDENTIFICATION</scope>
    <source>
        <strain evidence="3">cv. Jemalong A17</strain>
    </source>
</reference>
<reference evidence="2 4" key="2">
    <citation type="journal article" date="2014" name="BMC Genomics">
        <title>An improved genome release (version Mt4.0) for the model legume Medicago truncatula.</title>
        <authorList>
            <person name="Tang H."/>
            <person name="Krishnakumar V."/>
            <person name="Bidwell S."/>
            <person name="Rosen B."/>
            <person name="Chan A."/>
            <person name="Zhou S."/>
            <person name="Gentzbittel L."/>
            <person name="Childs K.L."/>
            <person name="Yandell M."/>
            <person name="Gundlach H."/>
            <person name="Mayer K.F."/>
            <person name="Schwartz D.C."/>
            <person name="Town C.D."/>
        </authorList>
    </citation>
    <scope>GENOME REANNOTATION</scope>
    <source>
        <strain evidence="3 4">cv. Jemalong A17</strain>
    </source>
</reference>
<dbReference type="Proteomes" id="UP000002051">
    <property type="component" value="Chromosome 5"/>
</dbReference>
<dbReference type="AlphaFoldDB" id="G7K3Q8"/>
<evidence type="ECO:0000313" key="2">
    <source>
        <dbReference type="EMBL" id="AES93711.1"/>
    </source>
</evidence>
<dbReference type="EMBL" id="CM001221">
    <property type="protein sequence ID" value="AES93711.1"/>
    <property type="molecule type" value="Genomic_DNA"/>
</dbReference>
<dbReference type="HOGENOM" id="CLU_3017286_0_0_1"/>
<accession>G7K3Q8</accession>
<evidence type="ECO:0000313" key="3">
    <source>
        <dbReference type="EnsemblPlants" id="AES93711"/>
    </source>
</evidence>
<dbReference type="PaxDb" id="3880-AES93711"/>
<sequence length="56" mass="6587">MMMWCRRKLTKEVNDSSSLHRYSLRIEPTNPYFLPIESGTFFSSTVLIFVILDSLD</sequence>
<organism evidence="2 4">
    <name type="scientific">Medicago truncatula</name>
    <name type="common">Barrel medic</name>
    <name type="synonym">Medicago tribuloides</name>
    <dbReference type="NCBI Taxonomy" id="3880"/>
    <lineage>
        <taxon>Eukaryota</taxon>
        <taxon>Viridiplantae</taxon>
        <taxon>Streptophyta</taxon>
        <taxon>Embryophyta</taxon>
        <taxon>Tracheophyta</taxon>
        <taxon>Spermatophyta</taxon>
        <taxon>Magnoliopsida</taxon>
        <taxon>eudicotyledons</taxon>
        <taxon>Gunneridae</taxon>
        <taxon>Pentapetalae</taxon>
        <taxon>rosids</taxon>
        <taxon>fabids</taxon>
        <taxon>Fabales</taxon>
        <taxon>Fabaceae</taxon>
        <taxon>Papilionoideae</taxon>
        <taxon>50 kb inversion clade</taxon>
        <taxon>NPAAA clade</taxon>
        <taxon>Hologalegina</taxon>
        <taxon>IRL clade</taxon>
        <taxon>Trifolieae</taxon>
        <taxon>Medicago</taxon>
    </lineage>
</organism>
<keyword evidence="1" id="KW-0472">Membrane</keyword>
<evidence type="ECO:0000256" key="1">
    <source>
        <dbReference type="SAM" id="Phobius"/>
    </source>
</evidence>
<dbReference type="EnsemblPlants" id="AES93711">
    <property type="protein sequence ID" value="AES93711"/>
    <property type="gene ID" value="MTR_5g006620"/>
</dbReference>
<gene>
    <name evidence="2" type="ordered locus">MTR_5g006620</name>
</gene>
<reference evidence="2 4" key="1">
    <citation type="journal article" date="2011" name="Nature">
        <title>The Medicago genome provides insight into the evolution of rhizobial symbioses.</title>
        <authorList>
            <person name="Young N.D."/>
            <person name="Debelle F."/>
            <person name="Oldroyd G.E."/>
            <person name="Geurts R."/>
            <person name="Cannon S.B."/>
            <person name="Udvardi M.K."/>
            <person name="Benedito V.A."/>
            <person name="Mayer K.F."/>
            <person name="Gouzy J."/>
            <person name="Schoof H."/>
            <person name="Van de Peer Y."/>
            <person name="Proost S."/>
            <person name="Cook D.R."/>
            <person name="Meyers B.C."/>
            <person name="Spannagl M."/>
            <person name="Cheung F."/>
            <person name="De Mita S."/>
            <person name="Krishnakumar V."/>
            <person name="Gundlach H."/>
            <person name="Zhou S."/>
            <person name="Mudge J."/>
            <person name="Bharti A.K."/>
            <person name="Murray J.D."/>
            <person name="Naoumkina M.A."/>
            <person name="Rosen B."/>
            <person name="Silverstein K.A."/>
            <person name="Tang H."/>
            <person name="Rombauts S."/>
            <person name="Zhao P.X."/>
            <person name="Zhou P."/>
            <person name="Barbe V."/>
            <person name="Bardou P."/>
            <person name="Bechner M."/>
            <person name="Bellec A."/>
            <person name="Berger A."/>
            <person name="Berges H."/>
            <person name="Bidwell S."/>
            <person name="Bisseling T."/>
            <person name="Choisne N."/>
            <person name="Couloux A."/>
            <person name="Denny R."/>
            <person name="Deshpande S."/>
            <person name="Dai X."/>
            <person name="Doyle J.J."/>
            <person name="Dudez A.M."/>
            <person name="Farmer A.D."/>
            <person name="Fouteau S."/>
            <person name="Franken C."/>
            <person name="Gibelin C."/>
            <person name="Gish J."/>
            <person name="Goldstein S."/>
            <person name="Gonzalez A.J."/>
            <person name="Green P.J."/>
            <person name="Hallab A."/>
            <person name="Hartog M."/>
            <person name="Hua A."/>
            <person name="Humphray S.J."/>
            <person name="Jeong D.H."/>
            <person name="Jing Y."/>
            <person name="Jocker A."/>
            <person name="Kenton S.M."/>
            <person name="Kim D.J."/>
            <person name="Klee K."/>
            <person name="Lai H."/>
            <person name="Lang C."/>
            <person name="Lin S."/>
            <person name="Macmil S.L."/>
            <person name="Magdelenat G."/>
            <person name="Matthews L."/>
            <person name="McCorrison J."/>
            <person name="Monaghan E.L."/>
            <person name="Mun J.H."/>
            <person name="Najar F.Z."/>
            <person name="Nicholson C."/>
            <person name="Noirot C."/>
            <person name="O'Bleness M."/>
            <person name="Paule C.R."/>
            <person name="Poulain J."/>
            <person name="Prion F."/>
            <person name="Qin B."/>
            <person name="Qu C."/>
            <person name="Retzel E.F."/>
            <person name="Riddle C."/>
            <person name="Sallet E."/>
            <person name="Samain S."/>
            <person name="Samson N."/>
            <person name="Sanders I."/>
            <person name="Saurat O."/>
            <person name="Scarpelli C."/>
            <person name="Schiex T."/>
            <person name="Segurens B."/>
            <person name="Severin A.J."/>
            <person name="Sherrier D.J."/>
            <person name="Shi R."/>
            <person name="Sims S."/>
            <person name="Singer S.R."/>
            <person name="Sinharoy S."/>
            <person name="Sterck L."/>
            <person name="Viollet A."/>
            <person name="Wang B.B."/>
            <person name="Wang K."/>
            <person name="Wang M."/>
            <person name="Wang X."/>
            <person name="Warfsmann J."/>
            <person name="Weissenbach J."/>
            <person name="White D.D."/>
            <person name="White J.D."/>
            <person name="Wiley G.B."/>
            <person name="Wincker P."/>
            <person name="Xing Y."/>
            <person name="Yang L."/>
            <person name="Yao Z."/>
            <person name="Ying F."/>
            <person name="Zhai J."/>
            <person name="Zhou L."/>
            <person name="Zuber A."/>
            <person name="Denarie J."/>
            <person name="Dixon R.A."/>
            <person name="May G.D."/>
            <person name="Schwartz D.C."/>
            <person name="Rogers J."/>
            <person name="Quetier F."/>
            <person name="Town C.D."/>
            <person name="Roe B.A."/>
        </authorList>
    </citation>
    <scope>NUCLEOTIDE SEQUENCE [LARGE SCALE GENOMIC DNA]</scope>
    <source>
        <strain evidence="2">A17</strain>
        <strain evidence="3 4">cv. Jemalong A17</strain>
    </source>
</reference>
<feature type="transmembrane region" description="Helical" evidence="1">
    <location>
        <begin position="32"/>
        <end position="52"/>
    </location>
</feature>
<keyword evidence="4" id="KW-1185">Reference proteome</keyword>